<evidence type="ECO:0000256" key="8">
    <source>
        <dbReference type="ARBA" id="ARBA00023125"/>
    </source>
</evidence>
<comment type="catalytic activity">
    <reaction evidence="13">
        <text>ATP + H2O = ADP + phosphate + H(+)</text>
        <dbReference type="Rhea" id="RHEA:13065"/>
        <dbReference type="ChEBI" id="CHEBI:15377"/>
        <dbReference type="ChEBI" id="CHEBI:15378"/>
        <dbReference type="ChEBI" id="CHEBI:30616"/>
        <dbReference type="ChEBI" id="CHEBI:43474"/>
        <dbReference type="ChEBI" id="CHEBI:456216"/>
        <dbReference type="EC" id="5.6.2.4"/>
    </reaction>
</comment>
<evidence type="ECO:0000313" key="17">
    <source>
        <dbReference type="EMBL" id="MSU02191.1"/>
    </source>
</evidence>
<dbReference type="PANTHER" id="PTHR11070">
    <property type="entry name" value="UVRD / RECB / PCRA DNA HELICASE FAMILY MEMBER"/>
    <property type="match status" value="1"/>
</dbReference>
<dbReference type="Gene3D" id="1.10.486.10">
    <property type="entry name" value="PCRA, domain 4"/>
    <property type="match status" value="1"/>
</dbReference>
<evidence type="ECO:0000256" key="14">
    <source>
        <dbReference type="PROSITE-ProRule" id="PRU00560"/>
    </source>
</evidence>
<dbReference type="GO" id="GO:0033202">
    <property type="term" value="C:DNA helicase complex"/>
    <property type="evidence" value="ECO:0007669"/>
    <property type="project" value="TreeGrafter"/>
</dbReference>
<keyword evidence="5 14" id="KW-0347">Helicase</keyword>
<proteinExistence type="predicted"/>
<dbReference type="Gene3D" id="3.90.320.10">
    <property type="match status" value="1"/>
</dbReference>
<keyword evidence="8" id="KW-0238">DNA-binding</keyword>
<evidence type="ECO:0000313" key="18">
    <source>
        <dbReference type="Proteomes" id="UP000469523"/>
    </source>
</evidence>
<keyword evidence="3" id="KW-0227">DNA damage</keyword>
<keyword evidence="9" id="KW-0234">DNA repair</keyword>
<keyword evidence="4 14" id="KW-0378">Hydrolase</keyword>
<evidence type="ECO:0000256" key="9">
    <source>
        <dbReference type="ARBA" id="ARBA00023204"/>
    </source>
</evidence>
<dbReference type="GO" id="GO:0043138">
    <property type="term" value="F:3'-5' DNA helicase activity"/>
    <property type="evidence" value="ECO:0007669"/>
    <property type="project" value="UniProtKB-EC"/>
</dbReference>
<dbReference type="GO" id="GO:0003677">
    <property type="term" value="F:DNA binding"/>
    <property type="evidence" value="ECO:0007669"/>
    <property type="project" value="UniProtKB-KW"/>
</dbReference>
<sequence>MTIDPQQIAIKTIEKNVAVNAGAGTGKTKVLTERFIHILEYGNLEENKEIESIVAITFTKKATQEMIDRIRKEIRKNFYRGNVWRKYYRDMEKANISTIHSFCAKILRENPIEANIDPLFEVLENYESMSLLNKTIQDVLNRGLENNKGVYELLRIFKKNNISFLIDDFYQLYNKARTIGLTFKDLKQKTLEYINSLEFEKEDISFIKDKFIYLMEKLPKNSKIFKLQTDLNWIKFKDNHYLDEELPSLLAYLYENIGTSSKETENIDMLKSSIEKSLLGCEKYNIHIYMIILDLLMDIDKEYESKKKEIKALDYDDLQIKVLDLLENTYIRNKYQEIYKYIMIDEFQDTNELQKKIFYKLATVNEKLDRSNLFVVGDPKQSIYGFRGADLEVFYDVMLDIQEVSKEEIITLQKNYRTVETVLKFINSIFSKLMTNKYTELKEFHKSKNSIDVEILEKEDLEVPDNQSPSNYHRHYEAQLIAKRIKELVLQGKYKYGDFAMLFRATTRNHIYEEALKNFGVPFYNLGGKRFFLQQEVLDLINGLKSIGNPFDTIATIGFLRSPMIGLTDKTIYWILRNKKTTVYNAMVNIDYDEKINDEEEKIKEAINIMDYLYNIRDLYGLTKLLDELISKTYFIETLLLKQGGKQCIANIYKFKDMAKKYELNFRGTVTDFIDYLEEIKTRDEEEGKIESEDADVVKILTIHKSKGLQFPVVIIPEMANSNGGTYPNMLFHKEVGIGVQLENNRALYDNIRKELYKKDKEETERILYVAMTRAEKMLILGSQGKDSGFKKLIKDFINPTECKIISEVHVPSEEYIPVRLINNELVNQDSITDMELPLLFKDTNYPKDTIDRYNITQYLTFLDCNRKFYFDYYRKLSHIGLELRTEKEQLISSIQKGNIIHKFCQYYKLNMDVEELLQNICKSFGIYYTSSIYEELKPYIENYLKLYNEDYDKTFIEKTFYLKLKDKYITGVIDRINIKGQKAEIIDYKTNKVINKHSLMEYYKPQLQLYSYVVKNIMDIEIHKTKIIFLENGESIDIPVDDNSLRENIYWIERFMDFTSRKESIYDYEKSNRCPSYCKYKGICDLE</sequence>
<comment type="caution">
    <text evidence="17">The sequence shown here is derived from an EMBL/GenBank/DDBJ whole genome shotgun (WGS) entry which is preliminary data.</text>
</comment>
<dbReference type="PROSITE" id="PS51217">
    <property type="entry name" value="UVRD_HELICASE_CTER"/>
    <property type="match status" value="1"/>
</dbReference>
<dbReference type="GO" id="GO:0005829">
    <property type="term" value="C:cytosol"/>
    <property type="evidence" value="ECO:0007669"/>
    <property type="project" value="TreeGrafter"/>
</dbReference>
<keyword evidence="6" id="KW-0269">Exonuclease</keyword>
<dbReference type="InterPro" id="IPR014017">
    <property type="entry name" value="DNA_helicase_UvrD-like_C"/>
</dbReference>
<feature type="binding site" evidence="14">
    <location>
        <begin position="21"/>
        <end position="28"/>
    </location>
    <ligand>
        <name>ATP</name>
        <dbReference type="ChEBI" id="CHEBI:30616"/>
    </ligand>
</feature>
<feature type="domain" description="UvrD-like helicase ATP-binding" evidence="15">
    <location>
        <begin position="1"/>
        <end position="419"/>
    </location>
</feature>
<dbReference type="GO" id="GO:0004527">
    <property type="term" value="F:exonuclease activity"/>
    <property type="evidence" value="ECO:0007669"/>
    <property type="project" value="UniProtKB-KW"/>
</dbReference>
<reference evidence="17 18" key="1">
    <citation type="submission" date="2019-09" db="EMBL/GenBank/DDBJ databases">
        <title>In-depth cultivation of the pig gut microbiome towards novel bacterial diversity and tailored functional studies.</title>
        <authorList>
            <person name="Wylensek D."/>
            <person name="Hitch T.C.A."/>
            <person name="Clavel T."/>
        </authorList>
    </citation>
    <scope>NUCLEOTIDE SEQUENCE [LARGE SCALE GENOMIC DNA]</scope>
    <source>
        <strain evidence="17 18">WCA3-693-APC-4?</strain>
    </source>
</reference>
<dbReference type="GO" id="GO:0000725">
    <property type="term" value="P:recombinational repair"/>
    <property type="evidence" value="ECO:0007669"/>
    <property type="project" value="TreeGrafter"/>
</dbReference>
<dbReference type="InterPro" id="IPR011604">
    <property type="entry name" value="PDDEXK-like_dom_sf"/>
</dbReference>
<dbReference type="GO" id="GO:0005524">
    <property type="term" value="F:ATP binding"/>
    <property type="evidence" value="ECO:0007669"/>
    <property type="project" value="UniProtKB-UniRule"/>
</dbReference>
<evidence type="ECO:0000259" key="15">
    <source>
        <dbReference type="PROSITE" id="PS51198"/>
    </source>
</evidence>
<keyword evidence="1" id="KW-0540">Nuclease</keyword>
<evidence type="ECO:0000256" key="10">
    <source>
        <dbReference type="ARBA" id="ARBA00023235"/>
    </source>
</evidence>
<gene>
    <name evidence="17" type="ORF">FYJ83_11980</name>
</gene>
<keyword evidence="7 14" id="KW-0067">ATP-binding</keyword>
<dbReference type="EMBL" id="VUNQ01000026">
    <property type="protein sequence ID" value="MSU02191.1"/>
    <property type="molecule type" value="Genomic_DNA"/>
</dbReference>
<dbReference type="Pfam" id="PF13361">
    <property type="entry name" value="UvrD_C"/>
    <property type="match status" value="1"/>
</dbReference>
<keyword evidence="2 14" id="KW-0547">Nucleotide-binding</keyword>
<dbReference type="InterPro" id="IPR038726">
    <property type="entry name" value="PDDEXK_AddAB-type"/>
</dbReference>
<dbReference type="AlphaFoldDB" id="A0A6N7XJD0"/>
<protein>
    <recommendedName>
        <fullName evidence="12">DNA 3'-5' helicase</fullName>
        <ecNumber evidence="12">5.6.2.4</ecNumber>
    </recommendedName>
</protein>
<comment type="catalytic activity">
    <reaction evidence="11">
        <text>Couples ATP hydrolysis with the unwinding of duplex DNA by translocating in the 3'-5' direction.</text>
        <dbReference type="EC" id="5.6.2.4"/>
    </reaction>
</comment>
<dbReference type="EC" id="5.6.2.4" evidence="12"/>
<evidence type="ECO:0000256" key="5">
    <source>
        <dbReference type="ARBA" id="ARBA00022806"/>
    </source>
</evidence>
<evidence type="ECO:0000256" key="6">
    <source>
        <dbReference type="ARBA" id="ARBA00022839"/>
    </source>
</evidence>
<dbReference type="Pfam" id="PF12705">
    <property type="entry name" value="PDDEXK_1"/>
    <property type="match status" value="1"/>
</dbReference>
<dbReference type="InterPro" id="IPR011335">
    <property type="entry name" value="Restrct_endonuc-II-like"/>
</dbReference>
<dbReference type="SUPFAM" id="SSF52980">
    <property type="entry name" value="Restriction endonuclease-like"/>
    <property type="match status" value="1"/>
</dbReference>
<evidence type="ECO:0000256" key="7">
    <source>
        <dbReference type="ARBA" id="ARBA00022840"/>
    </source>
</evidence>
<dbReference type="RefSeq" id="WP_154440840.1">
    <property type="nucleotide sequence ID" value="NZ_JAHLPJ010000001.1"/>
</dbReference>
<evidence type="ECO:0000259" key="16">
    <source>
        <dbReference type="PROSITE" id="PS51217"/>
    </source>
</evidence>
<evidence type="ECO:0000256" key="13">
    <source>
        <dbReference type="ARBA" id="ARBA00048988"/>
    </source>
</evidence>
<dbReference type="Pfam" id="PF00580">
    <property type="entry name" value="UvrD-helicase"/>
    <property type="match status" value="1"/>
</dbReference>
<keyword evidence="18" id="KW-1185">Reference proteome</keyword>
<accession>A0A6N7XJD0</accession>
<evidence type="ECO:0000256" key="12">
    <source>
        <dbReference type="ARBA" id="ARBA00034808"/>
    </source>
</evidence>
<evidence type="ECO:0000256" key="11">
    <source>
        <dbReference type="ARBA" id="ARBA00034617"/>
    </source>
</evidence>
<dbReference type="Gene3D" id="3.40.50.300">
    <property type="entry name" value="P-loop containing nucleotide triphosphate hydrolases"/>
    <property type="match status" value="4"/>
</dbReference>
<dbReference type="InterPro" id="IPR014016">
    <property type="entry name" value="UvrD-like_ATP-bd"/>
</dbReference>
<dbReference type="SUPFAM" id="SSF52540">
    <property type="entry name" value="P-loop containing nucleoside triphosphate hydrolases"/>
    <property type="match status" value="1"/>
</dbReference>
<dbReference type="PROSITE" id="PS51198">
    <property type="entry name" value="UVRD_HELICASE_ATP_BIND"/>
    <property type="match status" value="1"/>
</dbReference>
<evidence type="ECO:0000256" key="1">
    <source>
        <dbReference type="ARBA" id="ARBA00022722"/>
    </source>
</evidence>
<dbReference type="InterPro" id="IPR000212">
    <property type="entry name" value="DNA_helicase_UvrD/REP"/>
</dbReference>
<name>A0A6N7XJD0_9FIRM</name>
<feature type="domain" description="UvrD-like helicase C-terminal" evidence="16">
    <location>
        <begin position="420"/>
        <end position="708"/>
    </location>
</feature>
<dbReference type="CDD" id="cd17932">
    <property type="entry name" value="DEXQc_UvrD"/>
    <property type="match status" value="1"/>
</dbReference>
<evidence type="ECO:0000256" key="2">
    <source>
        <dbReference type="ARBA" id="ARBA00022741"/>
    </source>
</evidence>
<evidence type="ECO:0000256" key="3">
    <source>
        <dbReference type="ARBA" id="ARBA00022763"/>
    </source>
</evidence>
<dbReference type="PANTHER" id="PTHR11070:SF48">
    <property type="entry name" value="ATP-DEPENDENT HELICASE_NUCLEASE SUBUNIT A"/>
    <property type="match status" value="1"/>
</dbReference>
<organism evidence="17 18">
    <name type="scientific">Tissierella pigra</name>
    <dbReference type="NCBI Taxonomy" id="2607614"/>
    <lineage>
        <taxon>Bacteria</taxon>
        <taxon>Bacillati</taxon>
        <taxon>Bacillota</taxon>
        <taxon>Tissierellia</taxon>
        <taxon>Tissierellales</taxon>
        <taxon>Tissierellaceae</taxon>
        <taxon>Tissierella</taxon>
    </lineage>
</organism>
<dbReference type="Proteomes" id="UP000469523">
    <property type="component" value="Unassembled WGS sequence"/>
</dbReference>
<evidence type="ECO:0000256" key="4">
    <source>
        <dbReference type="ARBA" id="ARBA00022801"/>
    </source>
</evidence>
<dbReference type="InterPro" id="IPR027417">
    <property type="entry name" value="P-loop_NTPase"/>
</dbReference>
<keyword evidence="10" id="KW-0413">Isomerase</keyword>